<keyword evidence="1" id="KW-1133">Transmembrane helix</keyword>
<evidence type="ECO:0000259" key="2">
    <source>
        <dbReference type="Pfam" id="PF09835"/>
    </source>
</evidence>
<gene>
    <name evidence="3" type="ORF">GVO57_12705</name>
</gene>
<evidence type="ECO:0000313" key="3">
    <source>
        <dbReference type="EMBL" id="QHL91976.1"/>
    </source>
</evidence>
<feature type="transmembrane region" description="Helical" evidence="1">
    <location>
        <begin position="75"/>
        <end position="97"/>
    </location>
</feature>
<reference evidence="3 4" key="1">
    <citation type="submission" date="2020-01" db="EMBL/GenBank/DDBJ databases">
        <title>Sphingomonas sp. C33 whole genome sequece.</title>
        <authorList>
            <person name="Park C."/>
        </authorList>
    </citation>
    <scope>NUCLEOTIDE SEQUENCE [LARGE SCALE GENOMIC DNA]</scope>
    <source>
        <strain evidence="3 4">C33</strain>
    </source>
</reference>
<keyword evidence="4" id="KW-1185">Reference proteome</keyword>
<name>A0A7Z2NYW9_9SPHN</name>
<sequence>MRANTPDREALASSRWLGPFGGHVLRSELWRFTRRSVPRGVAVGLLVGIFLMIPGLQIVGAALMCVPVRGNIPLAAAMTFLSMPATTPFILIGAIMIGNRLGWHADLPAFWTLYDRGAGIGEWLAWLASDAAPSLIVGLLVISIGAAVIGYVLAVWIWRLVLVRKWRSRGHGRGRAG</sequence>
<accession>A0A7Z2NYW9</accession>
<dbReference type="PANTHER" id="PTHR40547:SF1">
    <property type="entry name" value="SLL0298 PROTEIN"/>
    <property type="match status" value="1"/>
</dbReference>
<dbReference type="PANTHER" id="PTHR40547">
    <property type="entry name" value="SLL0298 PROTEIN"/>
    <property type="match status" value="1"/>
</dbReference>
<feature type="transmembrane region" description="Helical" evidence="1">
    <location>
        <begin position="41"/>
        <end position="63"/>
    </location>
</feature>
<feature type="transmembrane region" description="Helical" evidence="1">
    <location>
        <begin position="109"/>
        <end position="129"/>
    </location>
</feature>
<proteinExistence type="predicted"/>
<dbReference type="InterPro" id="IPR018639">
    <property type="entry name" value="DUF2062"/>
</dbReference>
<keyword evidence="1" id="KW-0472">Membrane</keyword>
<dbReference type="KEGG" id="schy:GVO57_12705"/>
<evidence type="ECO:0000313" key="4">
    <source>
        <dbReference type="Proteomes" id="UP000464468"/>
    </source>
</evidence>
<dbReference type="Pfam" id="PF09835">
    <property type="entry name" value="DUF2062"/>
    <property type="match status" value="1"/>
</dbReference>
<dbReference type="AlphaFoldDB" id="A0A7Z2NYW9"/>
<feature type="domain" description="DUF2062" evidence="2">
    <location>
        <begin position="20"/>
        <end position="167"/>
    </location>
</feature>
<dbReference type="EMBL" id="CP047895">
    <property type="protein sequence ID" value="QHL91976.1"/>
    <property type="molecule type" value="Genomic_DNA"/>
</dbReference>
<organism evidence="3 4">
    <name type="scientific">Sphingomonas changnyeongensis</name>
    <dbReference type="NCBI Taxonomy" id="2698679"/>
    <lineage>
        <taxon>Bacteria</taxon>
        <taxon>Pseudomonadati</taxon>
        <taxon>Pseudomonadota</taxon>
        <taxon>Alphaproteobacteria</taxon>
        <taxon>Sphingomonadales</taxon>
        <taxon>Sphingomonadaceae</taxon>
        <taxon>Sphingomonas</taxon>
    </lineage>
</organism>
<feature type="transmembrane region" description="Helical" evidence="1">
    <location>
        <begin position="135"/>
        <end position="158"/>
    </location>
</feature>
<protein>
    <submittedName>
        <fullName evidence="3">DUF2062 domain-containing protein</fullName>
    </submittedName>
</protein>
<evidence type="ECO:0000256" key="1">
    <source>
        <dbReference type="SAM" id="Phobius"/>
    </source>
</evidence>
<dbReference type="Proteomes" id="UP000464468">
    <property type="component" value="Chromosome"/>
</dbReference>
<keyword evidence="1" id="KW-0812">Transmembrane</keyword>